<evidence type="ECO:0000313" key="1">
    <source>
        <dbReference type="EMBL" id="KAA8644136.1"/>
    </source>
</evidence>
<organism evidence="1 2">
    <name type="scientific">Aspergillus tanneri</name>
    <dbReference type="NCBI Taxonomy" id="1220188"/>
    <lineage>
        <taxon>Eukaryota</taxon>
        <taxon>Fungi</taxon>
        <taxon>Dikarya</taxon>
        <taxon>Ascomycota</taxon>
        <taxon>Pezizomycotina</taxon>
        <taxon>Eurotiomycetes</taxon>
        <taxon>Eurotiomycetidae</taxon>
        <taxon>Eurotiales</taxon>
        <taxon>Aspergillaceae</taxon>
        <taxon>Aspergillus</taxon>
        <taxon>Aspergillus subgen. Circumdati</taxon>
    </lineage>
</organism>
<proteinExistence type="predicted"/>
<reference evidence="1 2" key="1">
    <citation type="submission" date="2019-08" db="EMBL/GenBank/DDBJ databases">
        <title>The genome sequence of a newly discovered highly antifungal drug resistant Aspergillus species, Aspergillus tanneri NIH 1004.</title>
        <authorList>
            <person name="Mounaud S."/>
            <person name="Singh I."/>
            <person name="Joardar V."/>
            <person name="Pakala S."/>
            <person name="Pakala S."/>
            <person name="Venepally P."/>
            <person name="Chung J.K."/>
            <person name="Losada L."/>
            <person name="Nierman W.C."/>
        </authorList>
    </citation>
    <scope>NUCLEOTIDE SEQUENCE [LARGE SCALE GENOMIC DNA]</scope>
    <source>
        <strain evidence="1 2">NIH1004</strain>
    </source>
</reference>
<protein>
    <submittedName>
        <fullName evidence="1">Uncharacterized protein</fullName>
    </submittedName>
</protein>
<sequence length="162" mass="17925">MDKGPLNIGQSFQLMLECLVDIMGVSELSARIRDDIDLDVQLLSGMICSALREQDPEANAACSDRIQIPDEIVPYNRHNQTEDVHRQIIPVVDEEHLRRWASGTVARIPDSDFRDASDLADSMMSSTATVVIRAQNMMIAIVSIRHVPEDTGMASDATAFEA</sequence>
<accession>A0A5M9MEG3</accession>
<dbReference type="AlphaFoldDB" id="A0A5M9MEG3"/>
<dbReference type="EMBL" id="QUQM01000006">
    <property type="protein sequence ID" value="KAA8644136.1"/>
    <property type="molecule type" value="Genomic_DNA"/>
</dbReference>
<dbReference type="GeneID" id="54331036"/>
<name>A0A5M9MEG3_9EURO</name>
<gene>
    <name evidence="1" type="ORF">ATNIH1004_008334</name>
</gene>
<dbReference type="RefSeq" id="XP_033423497.1">
    <property type="nucleotide sequence ID" value="XM_033572945.1"/>
</dbReference>
<dbReference type="Proteomes" id="UP000324241">
    <property type="component" value="Unassembled WGS sequence"/>
</dbReference>
<comment type="caution">
    <text evidence="1">The sequence shown here is derived from an EMBL/GenBank/DDBJ whole genome shotgun (WGS) entry which is preliminary data.</text>
</comment>
<evidence type="ECO:0000313" key="2">
    <source>
        <dbReference type="Proteomes" id="UP000324241"/>
    </source>
</evidence>